<reference evidence="1" key="1">
    <citation type="submission" date="2020-03" db="EMBL/GenBank/DDBJ databases">
        <title>Hybrid Assembly of Korean Phytophthora infestans isolates.</title>
        <authorList>
            <person name="Prokchorchik M."/>
            <person name="Lee Y."/>
            <person name="Seo J."/>
            <person name="Cho J.-H."/>
            <person name="Park Y.-E."/>
            <person name="Jang D.-C."/>
            <person name="Im J.-S."/>
            <person name="Choi J.-G."/>
            <person name="Park H.-J."/>
            <person name="Lee G.-B."/>
            <person name="Lee Y.-G."/>
            <person name="Hong S.-Y."/>
            <person name="Cho K."/>
            <person name="Sohn K.H."/>
        </authorList>
    </citation>
    <scope>NUCLEOTIDE SEQUENCE</scope>
    <source>
        <strain evidence="1">KR_2_A2</strain>
    </source>
</reference>
<name>A0A8S9UQ42_PHYIN</name>
<comment type="caution">
    <text evidence="1">The sequence shown here is derived from an EMBL/GenBank/DDBJ whole genome shotgun (WGS) entry which is preliminary data.</text>
</comment>
<dbReference type="EMBL" id="JAACNO010001339">
    <property type="protein sequence ID" value="KAF4141512.1"/>
    <property type="molecule type" value="Genomic_DNA"/>
</dbReference>
<evidence type="ECO:0000313" key="1">
    <source>
        <dbReference type="EMBL" id="KAF4141512.1"/>
    </source>
</evidence>
<accession>A0A8S9UQ42</accession>
<dbReference type="AlphaFoldDB" id="A0A8S9UQ42"/>
<gene>
    <name evidence="1" type="ORF">GN958_ATG09310</name>
</gene>
<protein>
    <submittedName>
        <fullName evidence="1">Uncharacterized protein</fullName>
    </submittedName>
</protein>
<proteinExistence type="predicted"/>
<sequence>MAFLPTRSKLYQARKATETANCALTTAGGRGAPYLARMLSNDEVVHRPRRFEAKLMSLTRAGRTFQCRFCLAGKRCGLPFLA</sequence>
<dbReference type="Proteomes" id="UP000704712">
    <property type="component" value="Unassembled WGS sequence"/>
</dbReference>
<evidence type="ECO:0000313" key="2">
    <source>
        <dbReference type="Proteomes" id="UP000704712"/>
    </source>
</evidence>
<organism evidence="1 2">
    <name type="scientific">Phytophthora infestans</name>
    <name type="common">Potato late blight agent</name>
    <name type="synonym">Botrytis infestans</name>
    <dbReference type="NCBI Taxonomy" id="4787"/>
    <lineage>
        <taxon>Eukaryota</taxon>
        <taxon>Sar</taxon>
        <taxon>Stramenopiles</taxon>
        <taxon>Oomycota</taxon>
        <taxon>Peronosporomycetes</taxon>
        <taxon>Peronosporales</taxon>
        <taxon>Peronosporaceae</taxon>
        <taxon>Phytophthora</taxon>
    </lineage>
</organism>